<keyword evidence="2" id="KW-1133">Transmembrane helix</keyword>
<feature type="compositionally biased region" description="Gly residues" evidence="1">
    <location>
        <begin position="78"/>
        <end position="96"/>
    </location>
</feature>
<sequence>MNAPRDHDPRDRDPRDRDRRTTDGPVPDRHAPGRQATDPPAGDLPDAGPLEGDRHATGPYTTGPYDPPAASGRPGAPGPSGGAGRTESPGGPGSPGSSGTPGSPDSSGRSWPSGRTGLSGGTGSSGGTGCSGGTGSSGGTGCSGPPESPDASGGTGRSGASAPSGGSGRAGLSRAPGGTGHAGDPEEADGRPGLTETEDLLVRALAARAGQLTPHSLRPASPPTVNWAARGRGPLVLALAASVAAAALVGGAAVSLLRTPDRTDVGDTPPSRVTAPPSLGPSPSGSPSTRASDPGTPDGSQRPSTGATAPSSPAGAAAPPLPEGETTPPSRTVTLVYGAMAKSTTLRTGGDGTVFVATVANTLGEPAENASDILTVQVAEGTGTLEPGDVKVSLLDGGTWQAVGSTGPSGVEARLTGPDGKTLAEDQERAHEVRIALGEDFPKGVTRLRITVFSDGGSEMLELRD</sequence>
<dbReference type="RefSeq" id="WP_058943227.1">
    <property type="nucleotide sequence ID" value="NZ_LNSV01000045.1"/>
</dbReference>
<dbReference type="OrthoDB" id="9929784at2"/>
<dbReference type="Proteomes" id="UP000054011">
    <property type="component" value="Unassembled WGS sequence"/>
</dbReference>
<keyword evidence="2" id="KW-0812">Transmembrane</keyword>
<keyword evidence="2" id="KW-0472">Membrane</keyword>
<dbReference type="EMBL" id="LNSV01000045">
    <property type="protein sequence ID" value="KUH37487.1"/>
    <property type="molecule type" value="Genomic_DNA"/>
</dbReference>
<proteinExistence type="predicted"/>
<name>A0A100Y4G4_9ACTN</name>
<dbReference type="STRING" id="936756.ATE80_17950"/>
<comment type="caution">
    <text evidence="3">The sequence shown here is derived from an EMBL/GenBank/DDBJ whole genome shotgun (WGS) entry which is preliminary data.</text>
</comment>
<organism evidence="3 4">
    <name type="scientific">Streptomyces kanasensis</name>
    <dbReference type="NCBI Taxonomy" id="936756"/>
    <lineage>
        <taxon>Bacteria</taxon>
        <taxon>Bacillati</taxon>
        <taxon>Actinomycetota</taxon>
        <taxon>Actinomycetes</taxon>
        <taxon>Kitasatosporales</taxon>
        <taxon>Streptomycetaceae</taxon>
        <taxon>Streptomyces</taxon>
    </lineage>
</organism>
<evidence type="ECO:0000313" key="4">
    <source>
        <dbReference type="Proteomes" id="UP000054011"/>
    </source>
</evidence>
<protein>
    <submittedName>
        <fullName evidence="3">Uncharacterized protein</fullName>
    </submittedName>
</protein>
<feature type="compositionally biased region" description="Low complexity" evidence="1">
    <location>
        <begin position="38"/>
        <end position="50"/>
    </location>
</feature>
<feature type="compositionally biased region" description="Low complexity" evidence="1">
    <location>
        <begin position="57"/>
        <end position="74"/>
    </location>
</feature>
<evidence type="ECO:0000256" key="2">
    <source>
        <dbReference type="SAM" id="Phobius"/>
    </source>
</evidence>
<feature type="compositionally biased region" description="Gly residues" evidence="1">
    <location>
        <begin position="117"/>
        <end position="142"/>
    </location>
</feature>
<reference evidence="3 4" key="1">
    <citation type="submission" date="2015-11" db="EMBL/GenBank/DDBJ databases">
        <title>Genome-wide analysis reveals the secondary metabolome in Streptomyces kanasensis ZX01.</title>
        <authorList>
            <person name="Zhang G."/>
            <person name="Han L."/>
            <person name="Feng J."/>
            <person name="Zhang X."/>
        </authorList>
    </citation>
    <scope>NUCLEOTIDE SEQUENCE [LARGE SCALE GENOMIC DNA]</scope>
    <source>
        <strain evidence="3 4">ZX01</strain>
    </source>
</reference>
<gene>
    <name evidence="3" type="ORF">ATE80_17950</name>
</gene>
<feature type="compositionally biased region" description="Low complexity" evidence="1">
    <location>
        <begin position="158"/>
        <end position="176"/>
    </location>
</feature>
<feature type="region of interest" description="Disordered" evidence="1">
    <location>
        <begin position="205"/>
        <end position="224"/>
    </location>
</feature>
<feature type="region of interest" description="Disordered" evidence="1">
    <location>
        <begin position="1"/>
        <end position="199"/>
    </location>
</feature>
<dbReference type="AlphaFoldDB" id="A0A100Y4G4"/>
<feature type="transmembrane region" description="Helical" evidence="2">
    <location>
        <begin position="235"/>
        <end position="257"/>
    </location>
</feature>
<feature type="compositionally biased region" description="Low complexity" evidence="1">
    <location>
        <begin position="303"/>
        <end position="330"/>
    </location>
</feature>
<evidence type="ECO:0000313" key="3">
    <source>
        <dbReference type="EMBL" id="KUH37487.1"/>
    </source>
</evidence>
<keyword evidence="4" id="KW-1185">Reference proteome</keyword>
<evidence type="ECO:0000256" key="1">
    <source>
        <dbReference type="SAM" id="MobiDB-lite"/>
    </source>
</evidence>
<feature type="compositionally biased region" description="Low complexity" evidence="1">
    <location>
        <begin position="97"/>
        <end position="116"/>
    </location>
</feature>
<feature type="compositionally biased region" description="Basic and acidic residues" evidence="1">
    <location>
        <begin position="1"/>
        <end position="31"/>
    </location>
</feature>
<accession>A0A100Y4G4</accession>
<feature type="region of interest" description="Disordered" evidence="1">
    <location>
        <begin position="260"/>
        <end position="330"/>
    </location>
</feature>